<dbReference type="Pfam" id="PF00733">
    <property type="entry name" value="Asn_synthase"/>
    <property type="match status" value="1"/>
</dbReference>
<keyword evidence="4" id="KW-0547">Nucleotide-binding</keyword>
<evidence type="ECO:0000256" key="2">
    <source>
        <dbReference type="ARBA" id="ARBA00005752"/>
    </source>
</evidence>
<dbReference type="PANTHER" id="PTHR43284:SF1">
    <property type="entry name" value="ASPARAGINE SYNTHETASE"/>
    <property type="match status" value="1"/>
</dbReference>
<sequence length="615" mass="68350">MCGIVGVFYRDAACDPARLMAMRDVISHRGPDDAGDFIDGPLGLGHRRLSIIDLSPAGHQPMFTADGRYAIVYNGEIYNYAELKQELAAHGAQFRSSSDTEVILALHARLGDAAVARLNGIFAYALWDKVEKRLLLARDRAGIKPLYYSATLRGVVFGSEIKTLFQSDLVTPRLNEKRVAEYLLFRQVAGSENLFADVHVVPPGHTMEIVGGVASPPREYWSIRTSPAPFQGSYQEAVDELDRVLNRSVARQLMSDVPLGTFCSGGIDSSLTTAIAARHAGRPINTFSVGFHEAAYDESEYARMAAQACGTNHHELRIDERDFASLLPKLVWHHDLPLNFANSVHIYAISELARKHVTVVLTGEGADELFGGYPRYYIPRLLQTINRVPALLRTPALAMLARSGDHRLRKLADFTRRPVHDAMIYNTTGTDPSLVRQVARANGAMPLEYREERLADAQARGLDVVTSLATLDFQTYLVSILNRQDKMSMATSIESRVPFLDNEMIDFARSLPLHYKQTLKHRKRVLKDVALRYLPGPIIHRRKSGFGVPLQPWFAGNGPVGKLLDEALRSPAIASALDARLLTDLLSQHRSGAADHSELLWGVLNLSLWREAYRV</sequence>
<dbReference type="CDD" id="cd01991">
    <property type="entry name" value="Asn_synthase_B_C"/>
    <property type="match status" value="1"/>
</dbReference>
<name>A0ABS1WZ08_9GAMM</name>
<evidence type="ECO:0000256" key="7">
    <source>
        <dbReference type="ARBA" id="ARBA00048741"/>
    </source>
</evidence>
<dbReference type="GO" id="GO:0004066">
    <property type="term" value="F:asparagine synthase (glutamine-hydrolyzing) activity"/>
    <property type="evidence" value="ECO:0007669"/>
    <property type="project" value="UniProtKB-EC"/>
</dbReference>
<dbReference type="InterPro" id="IPR033738">
    <property type="entry name" value="AsnB_N"/>
</dbReference>
<keyword evidence="5" id="KW-0067">ATP-binding</keyword>
<dbReference type="InterPro" id="IPR001962">
    <property type="entry name" value="Asn_synthase"/>
</dbReference>
<comment type="similarity">
    <text evidence="2">Belongs to the asparagine synthetase family.</text>
</comment>
<dbReference type="Gene3D" id="3.40.50.620">
    <property type="entry name" value="HUPs"/>
    <property type="match status" value="1"/>
</dbReference>
<dbReference type="Pfam" id="PF13537">
    <property type="entry name" value="GATase_7"/>
    <property type="match status" value="1"/>
</dbReference>
<organism evidence="9 10">
    <name type="scientific">Steroidobacter gossypii</name>
    <dbReference type="NCBI Taxonomy" id="2805490"/>
    <lineage>
        <taxon>Bacteria</taxon>
        <taxon>Pseudomonadati</taxon>
        <taxon>Pseudomonadota</taxon>
        <taxon>Gammaproteobacteria</taxon>
        <taxon>Steroidobacterales</taxon>
        <taxon>Steroidobacteraceae</taxon>
        <taxon>Steroidobacter</taxon>
    </lineage>
</organism>
<dbReference type="SUPFAM" id="SSF56235">
    <property type="entry name" value="N-terminal nucleophile aminohydrolases (Ntn hydrolases)"/>
    <property type="match status" value="1"/>
</dbReference>
<dbReference type="InterPro" id="IPR014729">
    <property type="entry name" value="Rossmann-like_a/b/a_fold"/>
</dbReference>
<keyword evidence="6" id="KW-0315">Glutamine amidotransferase</keyword>
<dbReference type="EC" id="6.3.5.4" evidence="3"/>
<gene>
    <name evidence="9" type="primary">asnB</name>
    <name evidence="9" type="ORF">JM946_15940</name>
</gene>
<evidence type="ECO:0000256" key="5">
    <source>
        <dbReference type="ARBA" id="ARBA00022840"/>
    </source>
</evidence>
<reference evidence="9 10" key="1">
    <citation type="journal article" date="2021" name="Int. J. Syst. Evol. Microbiol.">
        <title>Steroidobacter gossypii sp. nov., isolated from soil of cotton cropping field.</title>
        <authorList>
            <person name="Huang R."/>
            <person name="Yang S."/>
            <person name="Zhen C."/>
            <person name="Liu W."/>
        </authorList>
    </citation>
    <scope>NUCLEOTIDE SEQUENCE [LARGE SCALE GENOMIC DNA]</scope>
    <source>
        <strain evidence="9 10">S1-65</strain>
    </source>
</reference>
<dbReference type="EMBL" id="JAEVLS010000003">
    <property type="protein sequence ID" value="MBM0106224.1"/>
    <property type="molecule type" value="Genomic_DNA"/>
</dbReference>
<dbReference type="NCBIfam" id="TIGR01536">
    <property type="entry name" value="asn_synth_AEB"/>
    <property type="match status" value="1"/>
</dbReference>
<dbReference type="SUPFAM" id="SSF52402">
    <property type="entry name" value="Adenine nucleotide alpha hydrolases-like"/>
    <property type="match status" value="1"/>
</dbReference>
<comment type="catalytic activity">
    <reaction evidence="7">
        <text>L-aspartate + L-glutamine + ATP + H2O = L-asparagine + L-glutamate + AMP + diphosphate + H(+)</text>
        <dbReference type="Rhea" id="RHEA:12228"/>
        <dbReference type="ChEBI" id="CHEBI:15377"/>
        <dbReference type="ChEBI" id="CHEBI:15378"/>
        <dbReference type="ChEBI" id="CHEBI:29985"/>
        <dbReference type="ChEBI" id="CHEBI:29991"/>
        <dbReference type="ChEBI" id="CHEBI:30616"/>
        <dbReference type="ChEBI" id="CHEBI:33019"/>
        <dbReference type="ChEBI" id="CHEBI:58048"/>
        <dbReference type="ChEBI" id="CHEBI:58359"/>
        <dbReference type="ChEBI" id="CHEBI:456215"/>
        <dbReference type="EC" id="6.3.5.4"/>
    </reaction>
</comment>
<dbReference type="InterPro" id="IPR029055">
    <property type="entry name" value="Ntn_hydrolases_N"/>
</dbReference>
<keyword evidence="9" id="KW-0436">Ligase</keyword>
<accession>A0ABS1WZ08</accession>
<comment type="caution">
    <text evidence="9">The sequence shown here is derived from an EMBL/GenBank/DDBJ whole genome shotgun (WGS) entry which is preliminary data.</text>
</comment>
<dbReference type="InterPro" id="IPR006426">
    <property type="entry name" value="Asn_synth_AEB"/>
</dbReference>
<dbReference type="CDD" id="cd00712">
    <property type="entry name" value="AsnB"/>
    <property type="match status" value="1"/>
</dbReference>
<dbReference type="PIRSF" id="PIRSF001589">
    <property type="entry name" value="Asn_synthetase_glu-h"/>
    <property type="match status" value="1"/>
</dbReference>
<comment type="pathway">
    <text evidence="1">Amino-acid biosynthesis; L-asparagine biosynthesis; L-asparagine from L-aspartate (L-Gln route): step 1/1.</text>
</comment>
<proteinExistence type="inferred from homology"/>
<dbReference type="RefSeq" id="WP_203168335.1">
    <property type="nucleotide sequence ID" value="NZ_JAEVLS010000003.1"/>
</dbReference>
<dbReference type="PANTHER" id="PTHR43284">
    <property type="entry name" value="ASPARAGINE SYNTHETASE (GLUTAMINE-HYDROLYZING)"/>
    <property type="match status" value="1"/>
</dbReference>
<dbReference type="InterPro" id="IPR017932">
    <property type="entry name" value="GATase_2_dom"/>
</dbReference>
<dbReference type="Proteomes" id="UP000661077">
    <property type="component" value="Unassembled WGS sequence"/>
</dbReference>
<feature type="domain" description="Glutamine amidotransferase type-2" evidence="8">
    <location>
        <begin position="2"/>
        <end position="212"/>
    </location>
</feature>
<dbReference type="InterPro" id="IPR051786">
    <property type="entry name" value="ASN_synthetase/amidase"/>
</dbReference>
<protein>
    <recommendedName>
        <fullName evidence="3">asparagine synthase (glutamine-hydrolyzing)</fullName>
        <ecNumber evidence="3">6.3.5.4</ecNumber>
    </recommendedName>
</protein>
<evidence type="ECO:0000256" key="6">
    <source>
        <dbReference type="ARBA" id="ARBA00022962"/>
    </source>
</evidence>
<evidence type="ECO:0000313" key="10">
    <source>
        <dbReference type="Proteomes" id="UP000661077"/>
    </source>
</evidence>
<evidence type="ECO:0000313" key="9">
    <source>
        <dbReference type="EMBL" id="MBM0106224.1"/>
    </source>
</evidence>
<dbReference type="PROSITE" id="PS51278">
    <property type="entry name" value="GATASE_TYPE_2"/>
    <property type="match status" value="1"/>
</dbReference>
<evidence type="ECO:0000256" key="1">
    <source>
        <dbReference type="ARBA" id="ARBA00005187"/>
    </source>
</evidence>
<evidence type="ECO:0000259" key="8">
    <source>
        <dbReference type="PROSITE" id="PS51278"/>
    </source>
</evidence>
<dbReference type="Gene3D" id="3.60.20.10">
    <property type="entry name" value="Glutamine Phosphoribosylpyrophosphate, subunit 1, domain 1"/>
    <property type="match status" value="1"/>
</dbReference>
<evidence type="ECO:0000256" key="4">
    <source>
        <dbReference type="ARBA" id="ARBA00022741"/>
    </source>
</evidence>
<evidence type="ECO:0000256" key="3">
    <source>
        <dbReference type="ARBA" id="ARBA00012737"/>
    </source>
</evidence>
<keyword evidence="10" id="KW-1185">Reference proteome</keyword>